<protein>
    <submittedName>
        <fullName evidence="2">Uncharacterized protein</fullName>
    </submittedName>
</protein>
<dbReference type="Proteomes" id="UP000887576">
    <property type="component" value="Unplaced"/>
</dbReference>
<organism evidence="1 2">
    <name type="scientific">Panagrolaimus sp. JU765</name>
    <dbReference type="NCBI Taxonomy" id="591449"/>
    <lineage>
        <taxon>Eukaryota</taxon>
        <taxon>Metazoa</taxon>
        <taxon>Ecdysozoa</taxon>
        <taxon>Nematoda</taxon>
        <taxon>Chromadorea</taxon>
        <taxon>Rhabditida</taxon>
        <taxon>Tylenchina</taxon>
        <taxon>Panagrolaimomorpha</taxon>
        <taxon>Panagrolaimoidea</taxon>
        <taxon>Panagrolaimidae</taxon>
        <taxon>Panagrolaimus</taxon>
    </lineage>
</organism>
<name>A0AC34R5E0_9BILA</name>
<accession>A0AC34R5E0</accession>
<reference evidence="2" key="1">
    <citation type="submission" date="2022-11" db="UniProtKB">
        <authorList>
            <consortium name="WormBaseParasite"/>
        </authorList>
    </citation>
    <scope>IDENTIFICATION</scope>
</reference>
<evidence type="ECO:0000313" key="2">
    <source>
        <dbReference type="WBParaSite" id="JU765_v2.g3654.t1"/>
    </source>
</evidence>
<dbReference type="WBParaSite" id="JU765_v2.g3654.t1">
    <property type="protein sequence ID" value="JU765_v2.g3654.t1"/>
    <property type="gene ID" value="JU765_v2.g3654"/>
</dbReference>
<evidence type="ECO:0000313" key="1">
    <source>
        <dbReference type="Proteomes" id="UP000887576"/>
    </source>
</evidence>
<sequence>MGCSCPKITVGVVAVIVGIVAITEIYDYAKIEAWEWIWYPILQASICGFVFYTITSENIKLYKPAMISVGIVMAVDIGVFIYKAVKEYMEPHQYVYYVIAILCFVGFLYLLYRAYKADKNEIRIIPLVSPAIVATSPVMAATSPAASPTSPAQK</sequence>
<proteinExistence type="predicted"/>